<sequence length="86" mass="10164">MFESKQVKEEKMWEDLNSDEKIERIRACVKQQERHLASRLNNIEDGNRKLFDHSHQDNKIVIPITRFSGNNTMLSQAPNKDGKSYF</sequence>
<protein>
    <submittedName>
        <fullName evidence="1">Uncharacterized protein</fullName>
    </submittedName>
</protein>
<organism evidence="1">
    <name type="scientific">viral metagenome</name>
    <dbReference type="NCBI Taxonomy" id="1070528"/>
    <lineage>
        <taxon>unclassified sequences</taxon>
        <taxon>metagenomes</taxon>
        <taxon>organismal metagenomes</taxon>
    </lineage>
</organism>
<proteinExistence type="predicted"/>
<accession>A0A6H2A5B7</accession>
<dbReference type="AlphaFoldDB" id="A0A6H2A5B7"/>
<dbReference type="EMBL" id="MT144541">
    <property type="protein sequence ID" value="QJA54821.1"/>
    <property type="molecule type" value="Genomic_DNA"/>
</dbReference>
<evidence type="ECO:0000313" key="1">
    <source>
        <dbReference type="EMBL" id="QJA54821.1"/>
    </source>
</evidence>
<reference evidence="1" key="1">
    <citation type="submission" date="2020-03" db="EMBL/GenBank/DDBJ databases">
        <title>The deep terrestrial virosphere.</title>
        <authorList>
            <person name="Holmfeldt K."/>
            <person name="Nilsson E."/>
            <person name="Simone D."/>
            <person name="Lopez-Fernandez M."/>
            <person name="Wu X."/>
            <person name="de Brujin I."/>
            <person name="Lundin D."/>
            <person name="Andersson A."/>
            <person name="Bertilsson S."/>
            <person name="Dopson M."/>
        </authorList>
    </citation>
    <scope>NUCLEOTIDE SEQUENCE</scope>
    <source>
        <strain evidence="1">TM448A05900</strain>
    </source>
</reference>
<name>A0A6H2A5B7_9ZZZZ</name>
<gene>
    <name evidence="1" type="ORF">TM448A05900_0005</name>
</gene>